<dbReference type="OrthoDB" id="7365767at2"/>
<proteinExistence type="predicted"/>
<dbReference type="Proteomes" id="UP000095347">
    <property type="component" value="Unassembled WGS sequence"/>
</dbReference>
<keyword evidence="2" id="KW-1185">Reference proteome</keyword>
<sequence length="103" mass="11852">MITLTEIYEELFELGVVDTQSEFSEFCGRKPSWYSSTIARGRHPNIDVLYRLTWALHDTYLASIQAMEETSNNDEHKAFEAGVDVLEAIMGRVQDEMDRLCES</sequence>
<accession>A0A1E5Q4T4</accession>
<name>A0A1E5Q4T4_9PROT</name>
<dbReference type="EMBL" id="MCGG01000068">
    <property type="protein sequence ID" value="OEJ64573.1"/>
    <property type="molecule type" value="Genomic_DNA"/>
</dbReference>
<organism evidence="1 2">
    <name type="scientific">Magnetovibrio blakemorei</name>
    <dbReference type="NCBI Taxonomy" id="28181"/>
    <lineage>
        <taxon>Bacteria</taxon>
        <taxon>Pseudomonadati</taxon>
        <taxon>Pseudomonadota</taxon>
        <taxon>Alphaproteobacteria</taxon>
        <taxon>Rhodospirillales</taxon>
        <taxon>Magnetovibrionaceae</taxon>
        <taxon>Magnetovibrio</taxon>
    </lineage>
</organism>
<dbReference type="RefSeq" id="WP_069959217.1">
    <property type="nucleotide sequence ID" value="NZ_MCGG01000068.1"/>
</dbReference>
<gene>
    <name evidence="1" type="ORF">BEN30_16220</name>
</gene>
<comment type="caution">
    <text evidence="1">The sequence shown here is derived from an EMBL/GenBank/DDBJ whole genome shotgun (WGS) entry which is preliminary data.</text>
</comment>
<dbReference type="AlphaFoldDB" id="A0A1E5Q4T4"/>
<evidence type="ECO:0000313" key="1">
    <source>
        <dbReference type="EMBL" id="OEJ64573.1"/>
    </source>
</evidence>
<protein>
    <submittedName>
        <fullName evidence="1">Uncharacterized protein</fullName>
    </submittedName>
</protein>
<evidence type="ECO:0000313" key="2">
    <source>
        <dbReference type="Proteomes" id="UP000095347"/>
    </source>
</evidence>
<reference evidence="2" key="1">
    <citation type="submission" date="2016-07" db="EMBL/GenBank/DDBJ databases">
        <authorList>
            <person name="Florea S."/>
            <person name="Webb J.S."/>
            <person name="Jaromczyk J."/>
            <person name="Schardl C.L."/>
        </authorList>
    </citation>
    <scope>NUCLEOTIDE SEQUENCE [LARGE SCALE GENOMIC DNA]</scope>
    <source>
        <strain evidence="2">MV-1</strain>
    </source>
</reference>